<dbReference type="RefSeq" id="XP_002109713.1">
    <property type="nucleotide sequence ID" value="XM_002109677.1"/>
</dbReference>
<evidence type="ECO:0000313" key="16">
    <source>
        <dbReference type="EMBL" id="EDV27879.1"/>
    </source>
</evidence>
<dbReference type="InterPro" id="IPR036249">
    <property type="entry name" value="Thioredoxin-like_sf"/>
</dbReference>
<keyword evidence="6" id="KW-0677">Repeat</keyword>
<dbReference type="HOGENOM" id="CLU_025879_1_0_1"/>
<dbReference type="CDD" id="cd02961">
    <property type="entry name" value="PDI_a_family"/>
    <property type="match status" value="1"/>
</dbReference>
<dbReference type="eggNOG" id="KOG0190">
    <property type="taxonomic scope" value="Eukaryota"/>
</dbReference>
<dbReference type="InterPro" id="IPR013766">
    <property type="entry name" value="Thioredoxin_domain"/>
</dbReference>
<dbReference type="SUPFAM" id="SSF52833">
    <property type="entry name" value="Thioredoxin-like"/>
    <property type="match status" value="4"/>
</dbReference>
<dbReference type="InterPro" id="IPR005788">
    <property type="entry name" value="PDI_thioredoxin-like_dom"/>
</dbReference>
<dbReference type="GO" id="GO:0005788">
    <property type="term" value="C:endoplasmic reticulum lumen"/>
    <property type="evidence" value="ECO:0007669"/>
    <property type="project" value="UniProtKB-SubCell"/>
</dbReference>
<dbReference type="GeneID" id="6750928"/>
<dbReference type="GO" id="GO:0034976">
    <property type="term" value="P:response to endoplasmic reticulum stress"/>
    <property type="evidence" value="ECO:0000318"/>
    <property type="project" value="GO_Central"/>
</dbReference>
<feature type="compositionally biased region" description="Acidic residues" evidence="14">
    <location>
        <begin position="465"/>
        <end position="479"/>
    </location>
</feature>
<dbReference type="STRING" id="10228.B3RMN2"/>
<evidence type="ECO:0000256" key="7">
    <source>
        <dbReference type="ARBA" id="ARBA00022824"/>
    </source>
</evidence>
<dbReference type="CDD" id="cd02982">
    <property type="entry name" value="PDI_b'_family"/>
    <property type="match status" value="1"/>
</dbReference>
<evidence type="ECO:0000256" key="1">
    <source>
        <dbReference type="ARBA" id="ARBA00001182"/>
    </source>
</evidence>
<evidence type="ECO:0000256" key="6">
    <source>
        <dbReference type="ARBA" id="ARBA00022737"/>
    </source>
</evidence>
<comment type="subcellular location">
    <subcellularLocation>
        <location evidence="2">Endoplasmic reticulum lumen</location>
    </subcellularLocation>
</comment>
<dbReference type="GO" id="GO:0003756">
    <property type="term" value="F:protein disulfide isomerase activity"/>
    <property type="evidence" value="ECO:0000318"/>
    <property type="project" value="GO_Central"/>
</dbReference>
<comment type="catalytic activity">
    <reaction evidence="1 13">
        <text>Catalyzes the rearrangement of -S-S- bonds in proteins.</text>
        <dbReference type="EC" id="5.3.4.1"/>
    </reaction>
</comment>
<feature type="region of interest" description="Disordered" evidence="14">
    <location>
        <begin position="455"/>
        <end position="491"/>
    </location>
</feature>
<gene>
    <name evidence="16" type="ORF">TRIADDRAFT_52862</name>
</gene>
<evidence type="ECO:0000256" key="3">
    <source>
        <dbReference type="ARBA" id="ARBA00006347"/>
    </source>
</evidence>
<dbReference type="Pfam" id="PF00085">
    <property type="entry name" value="Thioredoxin"/>
    <property type="match status" value="2"/>
</dbReference>
<reference evidence="16 17" key="1">
    <citation type="journal article" date="2008" name="Nature">
        <title>The Trichoplax genome and the nature of placozoans.</title>
        <authorList>
            <person name="Srivastava M."/>
            <person name="Begovic E."/>
            <person name="Chapman J."/>
            <person name="Putnam N.H."/>
            <person name="Hellsten U."/>
            <person name="Kawashima T."/>
            <person name="Kuo A."/>
            <person name="Mitros T."/>
            <person name="Salamov A."/>
            <person name="Carpenter M.L."/>
            <person name="Signorovitch A.Y."/>
            <person name="Moreno M.A."/>
            <person name="Kamm K."/>
            <person name="Grimwood J."/>
            <person name="Schmutz J."/>
            <person name="Shapiro H."/>
            <person name="Grigoriev I.V."/>
            <person name="Buss L.W."/>
            <person name="Schierwater B."/>
            <person name="Dellaporta S.L."/>
            <person name="Rokhsar D.S."/>
        </authorList>
    </citation>
    <scope>NUCLEOTIDE SEQUENCE [LARGE SCALE GENOMIC DNA]</scope>
    <source>
        <strain evidence="16 17">Grell-BS-1999</strain>
    </source>
</reference>
<dbReference type="CDD" id="cd02995">
    <property type="entry name" value="PDI_a_PDI_a'_C"/>
    <property type="match status" value="1"/>
</dbReference>
<keyword evidence="17" id="KW-1185">Reference proteome</keyword>
<evidence type="ECO:0000256" key="8">
    <source>
        <dbReference type="ARBA" id="ARBA00023157"/>
    </source>
</evidence>
<name>B3RMN2_TRIAD</name>
<accession>B3RMN2</accession>
<evidence type="ECO:0000256" key="5">
    <source>
        <dbReference type="ARBA" id="ARBA00022729"/>
    </source>
</evidence>
<dbReference type="GO" id="GO:0005783">
    <property type="term" value="C:endoplasmic reticulum"/>
    <property type="evidence" value="ECO:0000318"/>
    <property type="project" value="GO_Central"/>
</dbReference>
<feature type="disulfide bond" description="Redox-active" evidence="11">
    <location>
        <begin position="37"/>
        <end position="40"/>
    </location>
</feature>
<organism evidence="16 17">
    <name type="scientific">Trichoplax adhaerens</name>
    <name type="common">Trichoplax reptans</name>
    <dbReference type="NCBI Taxonomy" id="10228"/>
    <lineage>
        <taxon>Eukaryota</taxon>
        <taxon>Metazoa</taxon>
        <taxon>Placozoa</taxon>
        <taxon>Uniplacotomia</taxon>
        <taxon>Trichoplacea</taxon>
        <taxon>Trichoplacidae</taxon>
        <taxon>Trichoplax</taxon>
    </lineage>
</organism>
<dbReference type="PROSITE" id="PS00194">
    <property type="entry name" value="THIOREDOXIN_1"/>
    <property type="match status" value="2"/>
</dbReference>
<protein>
    <recommendedName>
        <fullName evidence="4 13">Protein disulfide-isomerase</fullName>
        <ecNumber evidence="4 13">5.3.4.1</ecNumber>
    </recommendedName>
</protein>
<dbReference type="InParanoid" id="B3RMN2"/>
<dbReference type="PROSITE" id="PS51352">
    <property type="entry name" value="THIOREDOXIN_2"/>
    <property type="match status" value="2"/>
</dbReference>
<evidence type="ECO:0000256" key="10">
    <source>
        <dbReference type="ARBA" id="ARBA00023284"/>
    </source>
</evidence>
<dbReference type="PhylomeDB" id="B3RMN2"/>
<comment type="similarity">
    <text evidence="3 12">Belongs to the protein disulfide isomerase family.</text>
</comment>
<dbReference type="Gene3D" id="3.40.30.10">
    <property type="entry name" value="Glutaredoxin"/>
    <property type="match status" value="4"/>
</dbReference>
<evidence type="ECO:0000256" key="12">
    <source>
        <dbReference type="RuleBase" id="RU004208"/>
    </source>
</evidence>
<dbReference type="GO" id="GO:0006457">
    <property type="term" value="P:protein folding"/>
    <property type="evidence" value="ECO:0000318"/>
    <property type="project" value="GO_Central"/>
</dbReference>
<proteinExistence type="inferred from homology"/>
<dbReference type="Pfam" id="PF13848">
    <property type="entry name" value="Thioredoxin_6"/>
    <property type="match status" value="1"/>
</dbReference>
<dbReference type="PANTHER" id="PTHR18929:SF240">
    <property type="entry name" value="PROTEIN DISULFIDE-ISOMERASE"/>
    <property type="match status" value="1"/>
</dbReference>
<evidence type="ECO:0000313" key="17">
    <source>
        <dbReference type="Proteomes" id="UP000009022"/>
    </source>
</evidence>
<keyword evidence="7" id="KW-0256">Endoplasmic reticulum</keyword>
<evidence type="ECO:0000256" key="9">
    <source>
        <dbReference type="ARBA" id="ARBA00023235"/>
    </source>
</evidence>
<feature type="disulfide bond" description="Redox-active" evidence="11">
    <location>
        <begin position="379"/>
        <end position="382"/>
    </location>
</feature>
<evidence type="ECO:0000259" key="15">
    <source>
        <dbReference type="PROSITE" id="PS51352"/>
    </source>
</evidence>
<keyword evidence="8 11" id="KW-1015">Disulfide bond</keyword>
<dbReference type="KEGG" id="tad:TRIADDRAFT_52862"/>
<feature type="compositionally biased region" description="Basic and acidic residues" evidence="14">
    <location>
        <begin position="480"/>
        <end position="491"/>
    </location>
</feature>
<dbReference type="FunFam" id="3.40.30.10:FF:000023">
    <property type="entry name" value="Protein disulfide-isomerase"/>
    <property type="match status" value="1"/>
</dbReference>
<evidence type="ECO:0000256" key="14">
    <source>
        <dbReference type="SAM" id="MobiDB-lite"/>
    </source>
</evidence>
<dbReference type="FunCoup" id="B3RMN2">
    <property type="interactions" value="1556"/>
</dbReference>
<dbReference type="NCBIfam" id="TIGR01130">
    <property type="entry name" value="ER_PDI_fam"/>
    <property type="match status" value="1"/>
</dbReference>
<dbReference type="FunFam" id="3.40.30.10:FF:000027">
    <property type="entry name" value="protein disulfide-isomerase A2"/>
    <property type="match status" value="1"/>
</dbReference>
<dbReference type="PANTHER" id="PTHR18929">
    <property type="entry name" value="PROTEIN DISULFIDE ISOMERASE"/>
    <property type="match status" value="1"/>
</dbReference>
<sequence>MAEDVADKNVLVVTTDNFKETLDQHKYLLVEFYAPWCGHCKNLAPEYAKAADVLMEEKSEIRLAKVDATVESSLAQQHEVQGYPTLFFFKDGKKIKYNGNRDADGIVRWLKKKTGPIYVSVESSEQLEKLKNENDVVVLGLFRDLDQATPKDFIAAAEEVDAVTWALVNNPEVAAGLKIEMENIIMYKKDSDAEEFKGWMTKENILKFARIFALPLINEFTQENAPKIFGSDVKTHLLLFIGKKDEENFNKGVAALKKVATEFRMEMLFIYVDMDDEQNERLAEFFDIKKEDKTNVRIIKMEESDMKKFRPNFEEFNEENLKKFVGDFVDGKVKQHFKSEDVPEDWDAKPVKVLVGKNFDAVAKDPKKAVFVEFYAPWCGHCKELAPIWDKLGEKFQDDKNVVIAKIDSTANEVEDVAIRSFPTLIYFPAGENKEQIQYSGERGLDALANFVTSGGKGMGKSEGVTEELQDDEGDIDAGDEAKEDKPRDEL</sequence>
<dbReference type="OrthoDB" id="72053at2759"/>
<dbReference type="CDD" id="cd02981">
    <property type="entry name" value="PDI_b_family"/>
    <property type="match status" value="1"/>
</dbReference>
<evidence type="ECO:0000256" key="2">
    <source>
        <dbReference type="ARBA" id="ARBA00004319"/>
    </source>
</evidence>
<keyword evidence="10 11" id="KW-0676">Redox-active center</keyword>
<dbReference type="PRINTS" id="PR00421">
    <property type="entry name" value="THIOREDOXIN"/>
</dbReference>
<dbReference type="Proteomes" id="UP000009022">
    <property type="component" value="Unassembled WGS sequence"/>
</dbReference>
<keyword evidence="9 13" id="KW-0413">Isomerase</keyword>
<feature type="domain" description="Thioredoxin" evidence="15">
    <location>
        <begin position="1"/>
        <end position="115"/>
    </location>
</feature>
<evidence type="ECO:0000256" key="11">
    <source>
        <dbReference type="PIRSR" id="PIRSR605792-51"/>
    </source>
</evidence>
<dbReference type="OMA" id="TRESANM"/>
<dbReference type="EC" id="5.3.4.1" evidence="4 13"/>
<dbReference type="InterPro" id="IPR017937">
    <property type="entry name" value="Thioredoxin_CS"/>
</dbReference>
<dbReference type="AlphaFoldDB" id="B3RMN2"/>
<dbReference type="InterPro" id="IPR005792">
    <property type="entry name" value="Prot_disulphide_isomerase"/>
</dbReference>
<evidence type="ECO:0000256" key="4">
    <source>
        <dbReference type="ARBA" id="ARBA00012723"/>
    </source>
</evidence>
<dbReference type="NCBIfam" id="TIGR01126">
    <property type="entry name" value="pdi_dom"/>
    <property type="match status" value="2"/>
</dbReference>
<dbReference type="EMBL" id="DS985242">
    <property type="protein sequence ID" value="EDV27879.1"/>
    <property type="molecule type" value="Genomic_DNA"/>
</dbReference>
<dbReference type="CTD" id="6750928"/>
<evidence type="ECO:0000256" key="13">
    <source>
        <dbReference type="RuleBase" id="RU361130"/>
    </source>
</evidence>
<feature type="domain" description="Thioredoxin" evidence="15">
    <location>
        <begin position="328"/>
        <end position="457"/>
    </location>
</feature>
<keyword evidence="5" id="KW-0732">Signal</keyword>